<dbReference type="Pfam" id="PF02182">
    <property type="entry name" value="SAD_SRA"/>
    <property type="match status" value="1"/>
</dbReference>
<dbReference type="GO" id="GO:0061630">
    <property type="term" value="F:ubiquitin protein ligase activity"/>
    <property type="evidence" value="ECO:0007669"/>
    <property type="project" value="TreeGrafter"/>
</dbReference>
<dbReference type="InterPro" id="IPR003615">
    <property type="entry name" value="HNH_nuc"/>
</dbReference>
<dbReference type="SUPFAM" id="SSF88697">
    <property type="entry name" value="PUA domain-like"/>
    <property type="match status" value="1"/>
</dbReference>
<dbReference type="InterPro" id="IPR015947">
    <property type="entry name" value="PUA-like_sf"/>
</dbReference>
<dbReference type="KEGG" id="srho:HH216_24110"/>
<dbReference type="EMBL" id="CP051677">
    <property type="protein sequence ID" value="QJD81162.1"/>
    <property type="molecule type" value="Genomic_DNA"/>
</dbReference>
<dbReference type="PANTHER" id="PTHR14140:SF27">
    <property type="entry name" value="OS04G0289800 PROTEIN"/>
    <property type="match status" value="1"/>
</dbReference>
<dbReference type="InterPro" id="IPR003105">
    <property type="entry name" value="SRA_YDG"/>
</dbReference>
<proteinExistence type="predicted"/>
<organism evidence="2 3">
    <name type="scientific">Spirosoma rhododendri</name>
    <dbReference type="NCBI Taxonomy" id="2728024"/>
    <lineage>
        <taxon>Bacteria</taxon>
        <taxon>Pseudomonadati</taxon>
        <taxon>Bacteroidota</taxon>
        <taxon>Cytophagia</taxon>
        <taxon>Cytophagales</taxon>
        <taxon>Cytophagaceae</taxon>
        <taxon>Spirosoma</taxon>
    </lineage>
</organism>
<dbReference type="AlphaFoldDB" id="A0A7L5DU62"/>
<feature type="domain" description="YDG" evidence="1">
    <location>
        <begin position="7"/>
        <end position="149"/>
    </location>
</feature>
<keyword evidence="3" id="KW-1185">Reference proteome</keyword>
<dbReference type="GO" id="GO:0004519">
    <property type="term" value="F:endonuclease activity"/>
    <property type="evidence" value="ECO:0007669"/>
    <property type="project" value="UniProtKB-KW"/>
</dbReference>
<name>A0A7L5DU62_9BACT</name>
<keyword evidence="2" id="KW-0378">Hydrolase</keyword>
<evidence type="ECO:0000259" key="1">
    <source>
        <dbReference type="PROSITE" id="PS51015"/>
    </source>
</evidence>
<dbReference type="Proteomes" id="UP000501128">
    <property type="component" value="Chromosome"/>
</dbReference>
<dbReference type="REBASE" id="385368">
    <property type="entry name" value="SspR4ORF24110P"/>
</dbReference>
<evidence type="ECO:0000313" key="3">
    <source>
        <dbReference type="Proteomes" id="UP000501128"/>
    </source>
</evidence>
<dbReference type="CDD" id="cd00085">
    <property type="entry name" value="HNHc"/>
    <property type="match status" value="1"/>
</dbReference>
<keyword evidence="2" id="KW-0255">Endonuclease</keyword>
<dbReference type="PANTHER" id="PTHR14140">
    <property type="entry name" value="E3 UBIQUITIN-PROTEIN LIGASE UHRF-RELATED"/>
    <property type="match status" value="1"/>
</dbReference>
<dbReference type="SMART" id="SM00466">
    <property type="entry name" value="SRA"/>
    <property type="match status" value="1"/>
</dbReference>
<sequence>MPTRIFGDIPGIPEGSEFESRVMLSHYGVHRPLQAGISGSQLEGADSIVLSGGYEDDEDLGDEIIYTGHGGRSLDTGQQVTDQQLARQNLALALNCQRGLPVRVIRGYNHRSPFSPTEGYRYDGLYRIDSYWRERGRSGFYVWRFRLVKLVTVGAPNQVDEERQTYGETRRVDVTIQRIVRNTEIALHVKELYEYQCQVCRTLVFTSAGPYAEAAHIQPLGRPHNGPDTLTNLLCLCPNHHVMFDFGGFGIANDMGLIGLDGQLHQKANHRIDRQFLAYHREHFLMNP</sequence>
<reference evidence="2 3" key="1">
    <citation type="submission" date="2020-04" db="EMBL/GenBank/DDBJ databases">
        <title>Genome sequencing of novel species.</title>
        <authorList>
            <person name="Heo J."/>
            <person name="Kim S.-J."/>
            <person name="Kim J.-S."/>
            <person name="Hong S.-B."/>
            <person name="Kwon S.-W."/>
        </authorList>
    </citation>
    <scope>NUCLEOTIDE SEQUENCE [LARGE SCALE GENOMIC DNA]</scope>
    <source>
        <strain evidence="2 3">CJU-R4</strain>
    </source>
</reference>
<dbReference type="InterPro" id="IPR036987">
    <property type="entry name" value="SRA-YDG_sf"/>
</dbReference>
<keyword evidence="2" id="KW-0540">Nuclease</keyword>
<protein>
    <submittedName>
        <fullName evidence="2">HNH endonuclease</fullName>
    </submittedName>
</protein>
<dbReference type="GO" id="GO:0016567">
    <property type="term" value="P:protein ubiquitination"/>
    <property type="evidence" value="ECO:0007669"/>
    <property type="project" value="TreeGrafter"/>
</dbReference>
<dbReference type="PROSITE" id="PS51015">
    <property type="entry name" value="YDG"/>
    <property type="match status" value="1"/>
</dbReference>
<accession>A0A7L5DU62</accession>
<gene>
    <name evidence="2" type="ORF">HH216_24110</name>
</gene>
<dbReference type="RefSeq" id="WP_169553181.1">
    <property type="nucleotide sequence ID" value="NZ_CP051677.1"/>
</dbReference>
<dbReference type="GO" id="GO:0044027">
    <property type="term" value="P:negative regulation of gene expression via chromosomal CpG island methylation"/>
    <property type="evidence" value="ECO:0007669"/>
    <property type="project" value="TreeGrafter"/>
</dbReference>
<dbReference type="Gene3D" id="2.30.280.10">
    <property type="entry name" value="SRA-YDG"/>
    <property type="match status" value="1"/>
</dbReference>
<dbReference type="InterPro" id="IPR045134">
    <property type="entry name" value="UHRF1/2-like"/>
</dbReference>
<dbReference type="Gene3D" id="1.10.30.50">
    <property type="match status" value="1"/>
</dbReference>
<dbReference type="Pfam" id="PF13391">
    <property type="entry name" value="HNH_2"/>
    <property type="match status" value="1"/>
</dbReference>
<evidence type="ECO:0000313" key="2">
    <source>
        <dbReference type="EMBL" id="QJD81162.1"/>
    </source>
</evidence>